<feature type="compositionally biased region" description="Basic and acidic residues" evidence="2">
    <location>
        <begin position="447"/>
        <end position="457"/>
    </location>
</feature>
<evidence type="ECO:0000256" key="2">
    <source>
        <dbReference type="SAM" id="MobiDB-lite"/>
    </source>
</evidence>
<dbReference type="AlphaFoldDB" id="A0A0G4G037"/>
<dbReference type="Gene3D" id="1.25.40.20">
    <property type="entry name" value="Ankyrin repeat-containing domain"/>
    <property type="match status" value="1"/>
</dbReference>
<dbReference type="PROSITE" id="PS50297">
    <property type="entry name" value="ANK_REP_REGION"/>
    <property type="match status" value="1"/>
</dbReference>
<evidence type="ECO:0000256" key="1">
    <source>
        <dbReference type="PROSITE-ProRule" id="PRU00023"/>
    </source>
</evidence>
<dbReference type="Pfam" id="PF00023">
    <property type="entry name" value="Ank"/>
    <property type="match status" value="1"/>
</dbReference>
<feature type="compositionally biased region" description="Acidic residues" evidence="2">
    <location>
        <begin position="458"/>
        <end position="470"/>
    </location>
</feature>
<reference evidence="3" key="1">
    <citation type="submission" date="2014-11" db="EMBL/GenBank/DDBJ databases">
        <authorList>
            <person name="Otto D Thomas"/>
            <person name="Naeem Raeece"/>
        </authorList>
    </citation>
    <scope>NUCLEOTIDE SEQUENCE</scope>
</reference>
<dbReference type="InterPro" id="IPR002110">
    <property type="entry name" value="Ankyrin_rpt"/>
</dbReference>
<name>A0A0G4G037_9ALVE</name>
<feature type="repeat" description="ANK" evidence="1">
    <location>
        <begin position="173"/>
        <end position="205"/>
    </location>
</feature>
<sequence>MPRFSASFEGSSSSASSGKKKSGDGEPPSLASRYPLVAALKETKQEEEARLKDFAENDPIALQDTMMTCEALVAAAKGDDAEGFERVIEESTVGEFTAAAILKSVGFVMEHLNVRMVKALVSHGVPLHHHRLPHMLSDVCRHVNPQSFGRAVEILSFAVKEQGMPLDSKHPSDGYSALCVACQRGLPPLCRVLLDMGANPNLETKWGLTPLLIIRRALRDLHKAAEAEKKTQKEKEKEAESKVKKQVQRDIEEWKKSVKEEKETKEQEKPTKSPDSPNDNPLFLISSHPTTAGSEDMPINEPPPHKEENPTKTNTDASPTQPSPDSTQPHAPAPSVRPLTTGLSLKALTVVGGRRSPSETRTRLWGALSSDPVPPMPSFPFSIDRPQKPPVTSVSAGIGSDPQDAAATENQRTAASSASGSKRPPAYPKEEKQGTAAEGEAGNHAGRQGEGDGKKEEESEEAVIPTDEEGSPLYGFGFGREEDFLLIRNMLKAFGASEEGIPPASWTSFA</sequence>
<evidence type="ECO:0000313" key="3">
    <source>
        <dbReference type="EMBL" id="CEM21047.1"/>
    </source>
</evidence>
<feature type="region of interest" description="Disordered" evidence="2">
    <location>
        <begin position="1"/>
        <end position="33"/>
    </location>
</feature>
<feature type="compositionally biased region" description="Polar residues" evidence="2">
    <location>
        <begin position="408"/>
        <end position="420"/>
    </location>
</feature>
<accession>A0A0G4G037</accession>
<feature type="compositionally biased region" description="Low complexity" evidence="2">
    <location>
        <begin position="1"/>
        <end position="17"/>
    </location>
</feature>
<proteinExistence type="predicted"/>
<feature type="compositionally biased region" description="Basic and acidic residues" evidence="2">
    <location>
        <begin position="225"/>
        <end position="272"/>
    </location>
</feature>
<dbReference type="PROSITE" id="PS50088">
    <property type="entry name" value="ANK_REPEAT"/>
    <property type="match status" value="1"/>
</dbReference>
<dbReference type="InterPro" id="IPR036770">
    <property type="entry name" value="Ankyrin_rpt-contain_sf"/>
</dbReference>
<organism evidence="3">
    <name type="scientific">Chromera velia CCMP2878</name>
    <dbReference type="NCBI Taxonomy" id="1169474"/>
    <lineage>
        <taxon>Eukaryota</taxon>
        <taxon>Sar</taxon>
        <taxon>Alveolata</taxon>
        <taxon>Colpodellida</taxon>
        <taxon>Chromeraceae</taxon>
        <taxon>Chromera</taxon>
    </lineage>
</organism>
<gene>
    <name evidence="3" type="ORF">Cvel_19553</name>
</gene>
<keyword evidence="1" id="KW-0040">ANK repeat</keyword>
<feature type="region of interest" description="Disordered" evidence="2">
    <location>
        <begin position="225"/>
        <end position="475"/>
    </location>
</feature>
<dbReference type="VEuPathDB" id="CryptoDB:Cvel_19553"/>
<dbReference type="SMART" id="SM00248">
    <property type="entry name" value="ANK"/>
    <property type="match status" value="1"/>
</dbReference>
<protein>
    <submittedName>
        <fullName evidence="3">Uncharacterized protein</fullName>
    </submittedName>
</protein>
<dbReference type="SUPFAM" id="SSF48403">
    <property type="entry name" value="Ankyrin repeat"/>
    <property type="match status" value="1"/>
</dbReference>
<dbReference type="EMBL" id="CDMZ01000766">
    <property type="protein sequence ID" value="CEM21047.1"/>
    <property type="molecule type" value="Genomic_DNA"/>
</dbReference>
<feature type="compositionally biased region" description="Low complexity" evidence="2">
    <location>
        <begin position="315"/>
        <end position="329"/>
    </location>
</feature>